<accession>A0A382R258</accession>
<name>A0A382R258_9ZZZZ</name>
<proteinExistence type="predicted"/>
<sequence>QIPKEVQAVLQETRIPAGVSMARFQLISKPAFSEAYNGYGERVPLKWLLINDEQLNDWVTGSISREETVMESSWIYGLSQDWMLEIVLPLVSKKQSSNLVLKNGAPSNNEWDAILKNLQTETVSGLGDIRLKAGYEMGASTKWFVLGGLTLSLPIGSSGTPRGVYPFSSGKQIYDSQFFLHINWYPFVRGLRNGLRFSQNTAIKGERENMDGVDSSFSKGNRFEFHYNWSYEHSDLFYAFELHHLQQLESQLGGGANDQGYLDQGLLEIGWGNLNQLESNLLELPWQVRLGHRRTIRGERQPIAPVWQLDAQIYF</sequence>
<protein>
    <submittedName>
        <fullName evidence="1">Uncharacterized protein</fullName>
    </submittedName>
</protein>
<feature type="non-terminal residue" evidence="1">
    <location>
        <position position="1"/>
    </location>
</feature>
<reference evidence="1" key="1">
    <citation type="submission" date="2018-05" db="EMBL/GenBank/DDBJ databases">
        <authorList>
            <person name="Lanie J.A."/>
            <person name="Ng W.-L."/>
            <person name="Kazmierczak K.M."/>
            <person name="Andrzejewski T.M."/>
            <person name="Davidsen T.M."/>
            <person name="Wayne K.J."/>
            <person name="Tettelin H."/>
            <person name="Glass J.I."/>
            <person name="Rusch D."/>
            <person name="Podicherti R."/>
            <person name="Tsui H.-C.T."/>
            <person name="Winkler M.E."/>
        </authorList>
    </citation>
    <scope>NUCLEOTIDE SEQUENCE</scope>
</reference>
<gene>
    <name evidence="1" type="ORF">METZ01_LOCUS344688</name>
</gene>
<evidence type="ECO:0000313" key="1">
    <source>
        <dbReference type="EMBL" id="SVC91834.1"/>
    </source>
</evidence>
<dbReference type="AlphaFoldDB" id="A0A382R258"/>
<dbReference type="EMBL" id="UINC01118598">
    <property type="protein sequence ID" value="SVC91834.1"/>
    <property type="molecule type" value="Genomic_DNA"/>
</dbReference>
<organism evidence="1">
    <name type="scientific">marine metagenome</name>
    <dbReference type="NCBI Taxonomy" id="408172"/>
    <lineage>
        <taxon>unclassified sequences</taxon>
        <taxon>metagenomes</taxon>
        <taxon>ecological metagenomes</taxon>
    </lineage>
</organism>